<comment type="caution">
    <text evidence="2">The sequence shown here is derived from an EMBL/GenBank/DDBJ whole genome shotgun (WGS) entry which is preliminary data.</text>
</comment>
<protein>
    <submittedName>
        <fullName evidence="2">DUF58 domain-containing protein</fullName>
    </submittedName>
</protein>
<dbReference type="AlphaFoldDB" id="A0A4Q5N3S7"/>
<name>A0A4Q5N3S7_9MICO</name>
<dbReference type="PANTHER" id="PTHR33608">
    <property type="entry name" value="BLL2464 PROTEIN"/>
    <property type="match status" value="1"/>
</dbReference>
<dbReference type="PANTHER" id="PTHR33608:SF14">
    <property type="entry name" value="POSSIBLE CONSERVED SECRETED PROTEIN"/>
    <property type="match status" value="1"/>
</dbReference>
<proteinExistence type="predicted"/>
<dbReference type="SUPFAM" id="SSF53300">
    <property type="entry name" value="vWA-like"/>
    <property type="match status" value="1"/>
</dbReference>
<gene>
    <name evidence="2" type="ORF">EUA98_00980</name>
</gene>
<dbReference type="Proteomes" id="UP000293764">
    <property type="component" value="Unassembled WGS sequence"/>
</dbReference>
<organism evidence="2 3">
    <name type="scientific">Pengzhenrongella frigida</name>
    <dbReference type="NCBI Taxonomy" id="1259133"/>
    <lineage>
        <taxon>Bacteria</taxon>
        <taxon>Bacillati</taxon>
        <taxon>Actinomycetota</taxon>
        <taxon>Actinomycetes</taxon>
        <taxon>Micrococcales</taxon>
        <taxon>Pengzhenrongella</taxon>
    </lineage>
</organism>
<keyword evidence="3" id="KW-1185">Reference proteome</keyword>
<dbReference type="EMBL" id="SDWW01000002">
    <property type="protein sequence ID" value="RYV52815.1"/>
    <property type="molecule type" value="Genomic_DNA"/>
</dbReference>
<evidence type="ECO:0000259" key="1">
    <source>
        <dbReference type="Pfam" id="PF01882"/>
    </source>
</evidence>
<evidence type="ECO:0000313" key="2">
    <source>
        <dbReference type="EMBL" id="RYV52815.1"/>
    </source>
</evidence>
<dbReference type="Gene3D" id="3.40.50.410">
    <property type="entry name" value="von Willebrand factor, type A domain"/>
    <property type="match status" value="1"/>
</dbReference>
<sequence>MATAPGRRPDVSRLAQIRARLELPFNQRAVGLLDGRHLSIYRGQGQDFDDLSLYSPGDDVGDIDWKSSARSGIPVIKRYVRQNNLDVILAVDTGIAMSATAASGEPKAEVAGFAAAVLAFVAHDRGDRVGLVAVDAERTVLLPARGGSAHLELVLRRLEAAYDGAAPAGDLDRLVERVLTLFPRRALVVLVTDEERPGPEHAHMLRLLRTRHEVLVLAVANVDPTGARAHDVEDGRTWPAFLRGRAGLDRAVTDARAERRARAAQVLRDARVLGVVMAGTDDALTQLIAMLGQRRHALR</sequence>
<reference evidence="2 3" key="1">
    <citation type="submission" date="2019-01" db="EMBL/GenBank/DDBJ databases">
        <title>Novel species of Cellulomonas.</title>
        <authorList>
            <person name="Liu Q."/>
            <person name="Xin Y.-H."/>
        </authorList>
    </citation>
    <scope>NUCLEOTIDE SEQUENCE [LARGE SCALE GENOMIC DNA]</scope>
    <source>
        <strain evidence="2 3">HLT2-17</strain>
    </source>
</reference>
<dbReference type="InterPro" id="IPR002881">
    <property type="entry name" value="DUF58"/>
</dbReference>
<dbReference type="OrthoDB" id="9776116at2"/>
<accession>A0A4Q5N3S7</accession>
<dbReference type="InterPro" id="IPR036465">
    <property type="entry name" value="vWFA_dom_sf"/>
</dbReference>
<feature type="domain" description="DUF58" evidence="1">
    <location>
        <begin position="54"/>
        <end position="220"/>
    </location>
</feature>
<evidence type="ECO:0000313" key="3">
    <source>
        <dbReference type="Proteomes" id="UP000293764"/>
    </source>
</evidence>
<dbReference type="Pfam" id="PF01882">
    <property type="entry name" value="DUF58"/>
    <property type="match status" value="1"/>
</dbReference>